<evidence type="ECO:0000259" key="6">
    <source>
        <dbReference type="Pfam" id="PF00496"/>
    </source>
</evidence>
<feature type="domain" description="Solute-binding protein family 5" evidence="6">
    <location>
        <begin position="70"/>
        <end position="440"/>
    </location>
</feature>
<keyword evidence="4 5" id="KW-0732">Signal</keyword>
<dbReference type="HOGENOM" id="CLU_017028_7_4_5"/>
<dbReference type="Gene3D" id="3.10.105.10">
    <property type="entry name" value="Dipeptide-binding Protein, Domain 3"/>
    <property type="match status" value="1"/>
</dbReference>
<dbReference type="GO" id="GO:0030288">
    <property type="term" value="C:outer membrane-bounded periplasmic space"/>
    <property type="evidence" value="ECO:0007669"/>
    <property type="project" value="UniProtKB-ARBA"/>
</dbReference>
<name>G9AAC5_SINF1</name>
<evidence type="ECO:0000313" key="7">
    <source>
        <dbReference type="EMBL" id="CCE97029.1"/>
    </source>
</evidence>
<dbReference type="PANTHER" id="PTHR30290">
    <property type="entry name" value="PERIPLASMIC BINDING COMPONENT OF ABC TRANSPORTER"/>
    <property type="match status" value="1"/>
</dbReference>
<evidence type="ECO:0000256" key="4">
    <source>
        <dbReference type="ARBA" id="ARBA00022729"/>
    </source>
</evidence>
<dbReference type="Pfam" id="PF00496">
    <property type="entry name" value="SBP_bac_5"/>
    <property type="match status" value="1"/>
</dbReference>
<keyword evidence="3" id="KW-0813">Transport</keyword>
<dbReference type="GO" id="GO:0015833">
    <property type="term" value="P:peptide transport"/>
    <property type="evidence" value="ECO:0007669"/>
    <property type="project" value="TreeGrafter"/>
</dbReference>
<proteinExistence type="inferred from homology"/>
<dbReference type="eggNOG" id="COG0747">
    <property type="taxonomic scope" value="Bacteria"/>
</dbReference>
<gene>
    <name evidence="7" type="ordered locus">SFHH103_02534</name>
</gene>
<dbReference type="CDD" id="cd08498">
    <property type="entry name" value="PBP2_NikA_DppA_OppA_like_2"/>
    <property type="match status" value="1"/>
</dbReference>
<evidence type="ECO:0000256" key="3">
    <source>
        <dbReference type="ARBA" id="ARBA00022448"/>
    </source>
</evidence>
<dbReference type="Proteomes" id="UP000007735">
    <property type="component" value="Chromosome"/>
</dbReference>
<evidence type="ECO:0000256" key="1">
    <source>
        <dbReference type="ARBA" id="ARBA00004418"/>
    </source>
</evidence>
<dbReference type="InterPro" id="IPR030678">
    <property type="entry name" value="Peptide/Ni-bd"/>
</dbReference>
<dbReference type="Gene3D" id="3.40.190.10">
    <property type="entry name" value="Periplasmic binding protein-like II"/>
    <property type="match status" value="1"/>
</dbReference>
<evidence type="ECO:0000256" key="2">
    <source>
        <dbReference type="ARBA" id="ARBA00005695"/>
    </source>
</evidence>
<dbReference type="InterPro" id="IPR000914">
    <property type="entry name" value="SBP_5_dom"/>
</dbReference>
<feature type="signal peptide" evidence="5">
    <location>
        <begin position="1"/>
        <end position="26"/>
    </location>
</feature>
<dbReference type="PATRIC" id="fig|380.5.peg.2696"/>
<sequence>MKKSSGRLLAAALASFSTFATTFAFAETLTIGSSVTPSALDPQLSLLTSDVGYYRHIFDPLFKVDTQLQLQPGLATEAKALDDTTWEIKLRSGVKFHDGSEFDADDVVFSLKRLGTVPGNDGLAAQYVSPIKDISVIDAHTLRLTTDGPTPDIPKRLAQISILSAGIGDSVTSEDFNTGKAAVGTGPFKLVEWRRGDQLVLARNDAYWGEKSQFDRVVFKAMTNPATRVAALEAGDVDMIDNVPPIDAKRLMQRQDLNVAQAPSGRVVFLQFDSVSPQAPLTTSADGKPLEANPFADNRVRKALSLAVNRDLIIERVMDGLAVKANQGIPKGFEGYATEIEAPRYDAEAAKALLAEAGYPDGFATTLACPNDRYVNDAAICQAIGQMWTRIGLKVAVDTSPKAVYFNKVYAGTFGAHMLAWGNTAGDSISFLKSIVGSPDKAHGRGSQNQKYLNAKLDVQIDKAALTIDDAQRAKLLQQAMVDAIQDNAFLPLHATAVIAATRKGLTYTPQADETTMATFLRKQ</sequence>
<protein>
    <recommendedName>
        <fullName evidence="6">Solute-binding protein family 5 domain-containing protein</fullName>
    </recommendedName>
</protein>
<dbReference type="Gene3D" id="3.90.76.10">
    <property type="entry name" value="Dipeptide-binding Protein, Domain 1"/>
    <property type="match status" value="1"/>
</dbReference>
<dbReference type="AlphaFoldDB" id="G9AAC5"/>
<dbReference type="InterPro" id="IPR039424">
    <property type="entry name" value="SBP_5"/>
</dbReference>
<dbReference type="RefSeq" id="WP_014329462.1">
    <property type="nucleotide sequence ID" value="NC_016812.1"/>
</dbReference>
<dbReference type="GO" id="GO:0043190">
    <property type="term" value="C:ATP-binding cassette (ABC) transporter complex"/>
    <property type="evidence" value="ECO:0007669"/>
    <property type="project" value="InterPro"/>
</dbReference>
<dbReference type="SUPFAM" id="SSF53850">
    <property type="entry name" value="Periplasmic binding protein-like II"/>
    <property type="match status" value="1"/>
</dbReference>
<dbReference type="STRING" id="1117943.SFHH103_02534"/>
<reference evidence="7 8" key="1">
    <citation type="journal article" date="2012" name="J. Bacteriol.">
        <title>Genome sequence of the soybean symbiont Sinorhizobium fredii HH103.</title>
        <authorList>
            <person name="Weidner S."/>
            <person name="Becker A."/>
            <person name="Bonilla I."/>
            <person name="Jaenicke S."/>
            <person name="Lloret J."/>
            <person name="Margaret I."/>
            <person name="Puhler A."/>
            <person name="Ruiz-Sainz J.E."/>
            <person name="Schneiker-Bekel S."/>
            <person name="Szczepanowski R."/>
            <person name="Vinardell J.M."/>
            <person name="Zehner S."/>
            <person name="Gottfert M."/>
        </authorList>
    </citation>
    <scope>NUCLEOTIDE SEQUENCE [LARGE SCALE GENOMIC DNA]</scope>
    <source>
        <strain evidence="7 8">HH103</strain>
    </source>
</reference>
<dbReference type="PANTHER" id="PTHR30290:SF9">
    <property type="entry name" value="OLIGOPEPTIDE-BINDING PROTEIN APPA"/>
    <property type="match status" value="1"/>
</dbReference>
<comment type="similarity">
    <text evidence="2">Belongs to the bacterial solute-binding protein 5 family.</text>
</comment>
<dbReference type="PIRSF" id="PIRSF002741">
    <property type="entry name" value="MppA"/>
    <property type="match status" value="1"/>
</dbReference>
<dbReference type="GO" id="GO:1904680">
    <property type="term" value="F:peptide transmembrane transporter activity"/>
    <property type="evidence" value="ECO:0007669"/>
    <property type="project" value="TreeGrafter"/>
</dbReference>
<feature type="chain" id="PRO_5003519417" description="Solute-binding protein family 5 domain-containing protein" evidence="5">
    <location>
        <begin position="27"/>
        <end position="524"/>
    </location>
</feature>
<evidence type="ECO:0000313" key="8">
    <source>
        <dbReference type="Proteomes" id="UP000007735"/>
    </source>
</evidence>
<organism evidence="7 8">
    <name type="scientific">Sinorhizobium fredii (strain HH103)</name>
    <dbReference type="NCBI Taxonomy" id="1117943"/>
    <lineage>
        <taxon>Bacteria</taxon>
        <taxon>Pseudomonadati</taxon>
        <taxon>Pseudomonadota</taxon>
        <taxon>Alphaproteobacteria</taxon>
        <taxon>Hyphomicrobiales</taxon>
        <taxon>Rhizobiaceae</taxon>
        <taxon>Sinorhizobium/Ensifer group</taxon>
        <taxon>Sinorhizobium</taxon>
    </lineage>
</organism>
<accession>G9AAC5</accession>
<evidence type="ECO:0000256" key="5">
    <source>
        <dbReference type="SAM" id="SignalP"/>
    </source>
</evidence>
<comment type="subcellular location">
    <subcellularLocation>
        <location evidence="1">Periplasm</location>
    </subcellularLocation>
</comment>
<dbReference type="KEGG" id="sfh:SFHH103_02534"/>
<dbReference type="EMBL" id="HE616890">
    <property type="protein sequence ID" value="CCE97029.1"/>
    <property type="molecule type" value="Genomic_DNA"/>
</dbReference>